<dbReference type="CTD" id="6755876"/>
<dbReference type="GO" id="GO:0070006">
    <property type="term" value="F:metalloaminopeptidase activity"/>
    <property type="evidence" value="ECO:0007669"/>
    <property type="project" value="InterPro"/>
</dbReference>
<evidence type="ECO:0000256" key="4">
    <source>
        <dbReference type="ARBA" id="ARBA00022801"/>
    </source>
</evidence>
<dbReference type="InterPro" id="IPR000819">
    <property type="entry name" value="Peptidase_M17_C"/>
</dbReference>
<reference evidence="6 7" key="1">
    <citation type="journal article" date="2008" name="Nature">
        <title>The Trichoplax genome and the nature of placozoans.</title>
        <authorList>
            <person name="Srivastava M."/>
            <person name="Begovic E."/>
            <person name="Chapman J."/>
            <person name="Putnam N.H."/>
            <person name="Hellsten U."/>
            <person name="Kawashima T."/>
            <person name="Kuo A."/>
            <person name="Mitros T."/>
            <person name="Salamov A."/>
            <person name="Carpenter M.L."/>
            <person name="Signorovitch A.Y."/>
            <person name="Moreno M.A."/>
            <person name="Kamm K."/>
            <person name="Grimwood J."/>
            <person name="Schmutz J."/>
            <person name="Shapiro H."/>
            <person name="Grigoriev I.V."/>
            <person name="Buss L.W."/>
            <person name="Schierwater B."/>
            <person name="Dellaporta S.L."/>
            <person name="Rokhsar D.S."/>
        </authorList>
    </citation>
    <scope>NUCLEOTIDE SEQUENCE [LARGE SCALE GENOMIC DNA]</scope>
    <source>
        <strain evidence="6 7">Grell-BS-1999</strain>
    </source>
</reference>
<evidence type="ECO:0000256" key="1">
    <source>
        <dbReference type="ARBA" id="ARBA00009528"/>
    </source>
</evidence>
<dbReference type="Pfam" id="PF00883">
    <property type="entry name" value="Peptidase_M17"/>
    <property type="match status" value="1"/>
</dbReference>
<keyword evidence="2" id="KW-0031">Aminopeptidase</keyword>
<dbReference type="EMBL" id="DS985248">
    <property type="protein sequence ID" value="EDV22797.1"/>
    <property type="molecule type" value="Genomic_DNA"/>
</dbReference>
<dbReference type="HOGENOM" id="CLU_013734_0_1_1"/>
<organism evidence="6 7">
    <name type="scientific">Trichoplax adhaerens</name>
    <name type="common">Trichoplax reptans</name>
    <dbReference type="NCBI Taxonomy" id="10228"/>
    <lineage>
        <taxon>Eukaryota</taxon>
        <taxon>Metazoa</taxon>
        <taxon>Placozoa</taxon>
        <taxon>Uniplacotomia</taxon>
        <taxon>Trichoplacea</taxon>
        <taxon>Trichoplacidae</taxon>
        <taxon>Trichoplax</taxon>
    </lineage>
</organism>
<keyword evidence="7" id="KW-1185">Reference proteome</keyword>
<gene>
    <name evidence="6" type="ORF">TRIADDRAFT_64124</name>
</gene>
<evidence type="ECO:0000313" key="6">
    <source>
        <dbReference type="EMBL" id="EDV22797.1"/>
    </source>
</evidence>
<evidence type="ECO:0000256" key="3">
    <source>
        <dbReference type="ARBA" id="ARBA00022670"/>
    </source>
</evidence>
<name>B3S3I0_TRIAD</name>
<dbReference type="GO" id="GO:0008233">
    <property type="term" value="F:peptidase activity"/>
    <property type="evidence" value="ECO:0000318"/>
    <property type="project" value="GO_Central"/>
</dbReference>
<dbReference type="PhylomeDB" id="B3S3I0"/>
<dbReference type="SUPFAM" id="SSF53187">
    <property type="entry name" value="Zn-dependent exopeptidases"/>
    <property type="match status" value="1"/>
</dbReference>
<dbReference type="GeneID" id="6755876"/>
<accession>B3S3I0</accession>
<sequence length="486" mass="52960">MSANDAYLPCQVTAVSDPFDANYSCIVLVATSIDAIDDSWTQIKGALQSRSKIDASFNSGTHILEVTNRALIYAPTGPLNRDYDDVRRITDAAKAGINRASKAESKRPLLILPSETPFPHSFESGVLGALSAAYVPLELREARQTRYIEELGVFVRNENEKSLIPFLSAIESGRLVCRDIGGSDPERMAPPNAANYVQDVFKDTPVKVQVISDVETIGKEYPLFAAVNRCSETVPRHNGRIVYLEYNGEGTPDETLLLVGKGVTMDTGGADLKVGGAMRGMNRDKCGAATVAGFFQILARFRPKNIRVLGGLALVRNSIGTDCYVCDEIITSRAGVRVRVVNTDAEGRMAMCDVLCRMKELCVLDNGPAKKVQTACKLQCAGDEVGDPLEISTLRREDYDFVGPESVYEDVRQCNDLPSSRTPRGHQFPAAFMIRASGLDKFGIDAENPIRYTHFDIAGSAGLSPRVIPTAAPLPALAQRYLRDRS</sequence>
<dbReference type="eggNOG" id="KOG2597">
    <property type="taxonomic scope" value="Eukaryota"/>
</dbReference>
<dbReference type="RefSeq" id="XP_002114663.1">
    <property type="nucleotide sequence ID" value="XM_002114627.1"/>
</dbReference>
<evidence type="ECO:0000259" key="5">
    <source>
        <dbReference type="PROSITE" id="PS00631"/>
    </source>
</evidence>
<dbReference type="Gene3D" id="3.40.630.10">
    <property type="entry name" value="Zn peptidases"/>
    <property type="match status" value="2"/>
</dbReference>
<dbReference type="InterPro" id="IPR011356">
    <property type="entry name" value="Leucine_aapep/pepB"/>
</dbReference>
<evidence type="ECO:0000313" key="7">
    <source>
        <dbReference type="Proteomes" id="UP000009022"/>
    </source>
</evidence>
<dbReference type="PANTHER" id="PTHR11963">
    <property type="entry name" value="LEUCINE AMINOPEPTIDASE-RELATED"/>
    <property type="match status" value="1"/>
</dbReference>
<dbReference type="PRINTS" id="PR00481">
    <property type="entry name" value="LAMNOPPTDASE"/>
</dbReference>
<dbReference type="Proteomes" id="UP000009022">
    <property type="component" value="Unassembled WGS sequence"/>
</dbReference>
<dbReference type="PANTHER" id="PTHR11963:SF48">
    <property type="entry name" value="DIPEPTIDASE B, ISOFORM A"/>
    <property type="match status" value="1"/>
</dbReference>
<keyword evidence="3" id="KW-0645">Protease</keyword>
<comment type="similarity">
    <text evidence="1">Belongs to the peptidase M17 family.</text>
</comment>
<dbReference type="GO" id="GO:0006508">
    <property type="term" value="P:proteolysis"/>
    <property type="evidence" value="ECO:0000318"/>
    <property type="project" value="GO_Central"/>
</dbReference>
<dbReference type="AlphaFoldDB" id="B3S3I0"/>
<dbReference type="KEGG" id="tad:TRIADDRAFT_64124"/>
<dbReference type="OrthoDB" id="10041421at2759"/>
<dbReference type="InParanoid" id="B3S3I0"/>
<protein>
    <recommendedName>
        <fullName evidence="5">Cytosol aminopeptidase domain-containing protein</fullName>
    </recommendedName>
</protein>
<keyword evidence="4" id="KW-0378">Hydrolase</keyword>
<dbReference type="PROSITE" id="PS00631">
    <property type="entry name" value="CYTOSOL_AP"/>
    <property type="match status" value="1"/>
</dbReference>
<evidence type="ECO:0000256" key="2">
    <source>
        <dbReference type="ARBA" id="ARBA00022438"/>
    </source>
</evidence>
<proteinExistence type="inferred from homology"/>
<dbReference type="GO" id="GO:0005737">
    <property type="term" value="C:cytoplasm"/>
    <property type="evidence" value="ECO:0000318"/>
    <property type="project" value="GO_Central"/>
</dbReference>
<dbReference type="STRING" id="10228.B3S3I0"/>
<dbReference type="GO" id="GO:0030145">
    <property type="term" value="F:manganese ion binding"/>
    <property type="evidence" value="ECO:0007669"/>
    <property type="project" value="InterPro"/>
</dbReference>
<dbReference type="OMA" id="VAIGCEQ"/>
<feature type="domain" description="Cytosol aminopeptidase" evidence="5">
    <location>
        <begin position="342"/>
        <end position="349"/>
    </location>
</feature>